<name>A0A1E3SIU3_MYCIE</name>
<reference evidence="2 3" key="1">
    <citation type="submission" date="2017-02" db="EMBL/GenBank/DDBJ databases">
        <title>The new phylogeny of genus Mycobacterium.</title>
        <authorList>
            <person name="Tortoli E."/>
            <person name="Trovato A."/>
            <person name="Cirillo D.M."/>
        </authorList>
    </citation>
    <scope>NUCLEOTIDE SEQUENCE [LARGE SCALE GENOMIC DNA]</scope>
    <source>
        <strain evidence="2 3">DSM 44049</strain>
    </source>
</reference>
<feature type="transmembrane region" description="Helical" evidence="1">
    <location>
        <begin position="67"/>
        <end position="90"/>
    </location>
</feature>
<comment type="caution">
    <text evidence="2">The sequence shown here is derived from an EMBL/GenBank/DDBJ whole genome shotgun (WGS) entry which is preliminary data.</text>
</comment>
<keyword evidence="1" id="KW-1133">Transmembrane helix</keyword>
<dbReference type="EMBL" id="MVHT01000012">
    <property type="protein sequence ID" value="ORB08984.1"/>
    <property type="molecule type" value="Genomic_DNA"/>
</dbReference>
<keyword evidence="1" id="KW-0812">Transmembrane</keyword>
<sequence length="91" mass="9593">MDELRSAPRGRIPEFDEARRSPAMILTGLAAGLLVAYLGLIFVPPAAPVVPFLLGLAIMPFQVAKAFALGAWAAACGVFVFLVTLLILLAL</sequence>
<accession>A0A1E3SIU3</accession>
<dbReference type="AlphaFoldDB" id="A0A1E3SIU3"/>
<proteinExistence type="predicted"/>
<feature type="transmembrane region" description="Helical" evidence="1">
    <location>
        <begin position="21"/>
        <end position="47"/>
    </location>
</feature>
<dbReference type="RefSeq" id="WP_069418296.1">
    <property type="nucleotide sequence ID" value="NZ_CBCRZH010000035.1"/>
</dbReference>
<keyword evidence="1" id="KW-0472">Membrane</keyword>
<gene>
    <name evidence="2" type="ORF">BST27_06780</name>
</gene>
<organism evidence="2 3">
    <name type="scientific">Mycobacterium intermedium</name>
    <dbReference type="NCBI Taxonomy" id="28445"/>
    <lineage>
        <taxon>Bacteria</taxon>
        <taxon>Bacillati</taxon>
        <taxon>Actinomycetota</taxon>
        <taxon>Actinomycetes</taxon>
        <taxon>Mycobacteriales</taxon>
        <taxon>Mycobacteriaceae</taxon>
        <taxon>Mycobacterium</taxon>
        <taxon>Mycobacterium simiae complex</taxon>
    </lineage>
</organism>
<evidence type="ECO:0000313" key="3">
    <source>
        <dbReference type="Proteomes" id="UP000192739"/>
    </source>
</evidence>
<keyword evidence="3" id="KW-1185">Reference proteome</keyword>
<dbReference type="STRING" id="28445.BHQ20_06520"/>
<evidence type="ECO:0000313" key="2">
    <source>
        <dbReference type="EMBL" id="ORB08984.1"/>
    </source>
</evidence>
<dbReference type="Proteomes" id="UP000192739">
    <property type="component" value="Unassembled WGS sequence"/>
</dbReference>
<protein>
    <submittedName>
        <fullName evidence="2">Uncharacterized protein</fullName>
    </submittedName>
</protein>
<evidence type="ECO:0000256" key="1">
    <source>
        <dbReference type="SAM" id="Phobius"/>
    </source>
</evidence>